<keyword evidence="3" id="KW-1185">Reference proteome</keyword>
<evidence type="ECO:0000313" key="3">
    <source>
        <dbReference type="Proteomes" id="UP000886595"/>
    </source>
</evidence>
<organism evidence="2 3">
    <name type="scientific">Brassica carinata</name>
    <name type="common">Ethiopian mustard</name>
    <name type="synonym">Abyssinian cabbage</name>
    <dbReference type="NCBI Taxonomy" id="52824"/>
    <lineage>
        <taxon>Eukaryota</taxon>
        <taxon>Viridiplantae</taxon>
        <taxon>Streptophyta</taxon>
        <taxon>Embryophyta</taxon>
        <taxon>Tracheophyta</taxon>
        <taxon>Spermatophyta</taxon>
        <taxon>Magnoliopsida</taxon>
        <taxon>eudicotyledons</taxon>
        <taxon>Gunneridae</taxon>
        <taxon>Pentapetalae</taxon>
        <taxon>rosids</taxon>
        <taxon>malvids</taxon>
        <taxon>Brassicales</taxon>
        <taxon>Brassicaceae</taxon>
        <taxon>Brassiceae</taxon>
        <taxon>Brassica</taxon>
    </lineage>
</organism>
<dbReference type="EMBL" id="JAAMPC010000003">
    <property type="protein sequence ID" value="KAG2319916.1"/>
    <property type="molecule type" value="Genomic_DNA"/>
</dbReference>
<protein>
    <submittedName>
        <fullName evidence="2">Uncharacterized protein</fullName>
    </submittedName>
</protein>
<dbReference type="Proteomes" id="UP000886595">
    <property type="component" value="Unassembled WGS sequence"/>
</dbReference>
<reference evidence="2 3" key="1">
    <citation type="submission" date="2020-02" db="EMBL/GenBank/DDBJ databases">
        <authorList>
            <person name="Ma Q."/>
            <person name="Huang Y."/>
            <person name="Song X."/>
            <person name="Pei D."/>
        </authorList>
    </citation>
    <scope>NUCLEOTIDE SEQUENCE [LARGE SCALE GENOMIC DNA]</scope>
    <source>
        <strain evidence="2">Sxm20200214</strain>
        <tissue evidence="2">Leaf</tissue>
    </source>
</reference>
<dbReference type="AlphaFoldDB" id="A0A8X7VYU1"/>
<sequence length="108" mass="13132">MPQRRRRLWYVFSLTRNLYLNSTQATKFNFDTTISAIEEFTSRVIYNYTHVQLCFRLPAATKLQTWMPNLYYQHLQLHVHAPRRARKVDEANLPSFENEEKSRKRPRE</sequence>
<evidence type="ECO:0000313" key="2">
    <source>
        <dbReference type="EMBL" id="KAG2319916.1"/>
    </source>
</evidence>
<name>A0A8X7VYU1_BRACI</name>
<feature type="region of interest" description="Disordered" evidence="1">
    <location>
        <begin position="89"/>
        <end position="108"/>
    </location>
</feature>
<comment type="caution">
    <text evidence="2">The sequence shown here is derived from an EMBL/GenBank/DDBJ whole genome shotgun (WGS) entry which is preliminary data.</text>
</comment>
<accession>A0A8X7VYU1</accession>
<gene>
    <name evidence="2" type="ORF">Bca52824_013129</name>
</gene>
<proteinExistence type="predicted"/>
<evidence type="ECO:0000256" key="1">
    <source>
        <dbReference type="SAM" id="MobiDB-lite"/>
    </source>
</evidence>
<feature type="compositionally biased region" description="Basic and acidic residues" evidence="1">
    <location>
        <begin position="98"/>
        <end position="108"/>
    </location>
</feature>